<feature type="domain" description="Carbohydrate-binding module family 96" evidence="5">
    <location>
        <begin position="254"/>
        <end position="381"/>
    </location>
</feature>
<reference evidence="7" key="1">
    <citation type="submission" date="2016-04" db="EMBL/GenBank/DDBJ databases">
        <authorList>
            <person name="Chen L."/>
            <person name="Zhuang W."/>
            <person name="Wang G."/>
        </authorList>
    </citation>
    <scope>NUCLEOTIDE SEQUENCE [LARGE SCALE GENOMIC DNA]</scope>
    <source>
        <strain evidence="7">17621</strain>
    </source>
</reference>
<dbReference type="InterPro" id="IPR013783">
    <property type="entry name" value="Ig-like_fold"/>
</dbReference>
<dbReference type="PANTHER" id="PTHR46182">
    <property type="entry name" value="FI19480P1"/>
    <property type="match status" value="1"/>
</dbReference>
<evidence type="ECO:0000259" key="5">
    <source>
        <dbReference type="Pfam" id="PF24517"/>
    </source>
</evidence>
<dbReference type="InterPro" id="IPR029865">
    <property type="entry name" value="KIAA0319-like"/>
</dbReference>
<feature type="chain" id="PRO_5010720663" description="Carbohydrate-binding module family 96 domain-containing protein" evidence="4">
    <location>
        <begin position="25"/>
        <end position="406"/>
    </location>
</feature>
<evidence type="ECO:0000256" key="3">
    <source>
        <dbReference type="ARBA" id="ARBA00022729"/>
    </source>
</evidence>
<proteinExistence type="predicted"/>
<feature type="signal peptide" evidence="4">
    <location>
        <begin position="1"/>
        <end position="24"/>
    </location>
</feature>
<protein>
    <recommendedName>
        <fullName evidence="5">Carbohydrate-binding module family 96 domain-containing protein</fullName>
    </recommendedName>
</protein>
<name>A0A1V9F2S1_9BACT</name>
<evidence type="ECO:0000256" key="1">
    <source>
        <dbReference type="ARBA" id="ARBA00004613"/>
    </source>
</evidence>
<evidence type="ECO:0000313" key="6">
    <source>
        <dbReference type="EMBL" id="OQP52601.1"/>
    </source>
</evidence>
<accession>A0A1V9F2S1</accession>
<dbReference type="Pfam" id="PF24517">
    <property type="entry name" value="CBM96"/>
    <property type="match status" value="1"/>
</dbReference>
<dbReference type="PROSITE" id="PS51257">
    <property type="entry name" value="PROKAR_LIPOPROTEIN"/>
    <property type="match status" value="1"/>
</dbReference>
<gene>
    <name evidence="6" type="ORF">A4H97_25090</name>
</gene>
<dbReference type="AlphaFoldDB" id="A0A1V9F2S1"/>
<evidence type="ECO:0000256" key="2">
    <source>
        <dbReference type="ARBA" id="ARBA00022525"/>
    </source>
</evidence>
<evidence type="ECO:0000256" key="4">
    <source>
        <dbReference type="SAM" id="SignalP"/>
    </source>
</evidence>
<dbReference type="NCBIfam" id="NF033679">
    <property type="entry name" value="DNRLRE_dom"/>
    <property type="match status" value="1"/>
</dbReference>
<dbReference type="Gene3D" id="2.60.40.10">
    <property type="entry name" value="Immunoglobulins"/>
    <property type="match status" value="2"/>
</dbReference>
<dbReference type="InterPro" id="IPR035986">
    <property type="entry name" value="PKD_dom_sf"/>
</dbReference>
<dbReference type="SUPFAM" id="SSF49299">
    <property type="entry name" value="PKD domain"/>
    <property type="match status" value="2"/>
</dbReference>
<comment type="caution">
    <text evidence="6">The sequence shown here is derived from an EMBL/GenBank/DDBJ whole genome shotgun (WGS) entry which is preliminary data.</text>
</comment>
<dbReference type="GO" id="GO:0005576">
    <property type="term" value="C:extracellular region"/>
    <property type="evidence" value="ECO:0007669"/>
    <property type="project" value="UniProtKB-SubCell"/>
</dbReference>
<dbReference type="Proteomes" id="UP000192610">
    <property type="component" value="Unassembled WGS sequence"/>
</dbReference>
<sequence>MTRPRYLLIAIVLILSIASCKKNAGNKAPIVDAGPSQTIYLPDSARVKGTITDDGKIVANLWSQIAGPKQANILNPGADSTVIIFSVPGNYSFQLLSTDNEGAVGVDTVAILVNPNKNKAPIVDAGPSQTITLPDSARVKGTITDDGSVVSNLWSQIAGPRQANILNPGAESTAIIFSVSGNYSFKLQSTDNEGAVGVDTVSIQVNPVELKTLTLQPVNNPWEFNLAAISPLAAPDDRSYVPTYDLPVMFWLKPNNDWYEVRPMIKFDLSSIPPNQTIVSANLYLYSYPGTTQNGTTANTGPQNGFNAKMITSDWSPATVNWNNQPVTSGAVYAMAYDTKEAQLDMNFIVTEALLYMTRNKFNYGFMLQMANNNPNYNSRTFVSSHNPDLSLADKFPKLVVVYKRS</sequence>
<dbReference type="STRING" id="354355.SAMN05660816_05334"/>
<dbReference type="RefSeq" id="WP_081198075.1">
    <property type="nucleotide sequence ID" value="NZ_FOCZ01000012.1"/>
</dbReference>
<comment type="subcellular location">
    <subcellularLocation>
        <location evidence="1">Secreted</location>
    </subcellularLocation>
</comment>
<keyword evidence="2" id="KW-0964">Secreted</keyword>
<keyword evidence="3 4" id="KW-0732">Signal</keyword>
<dbReference type="OrthoDB" id="661558at2"/>
<dbReference type="GO" id="GO:0016020">
    <property type="term" value="C:membrane"/>
    <property type="evidence" value="ECO:0007669"/>
    <property type="project" value="TreeGrafter"/>
</dbReference>
<evidence type="ECO:0000313" key="7">
    <source>
        <dbReference type="Proteomes" id="UP000192610"/>
    </source>
</evidence>
<dbReference type="Pfam" id="PF22352">
    <property type="entry name" value="K319L-like_PKD"/>
    <property type="match status" value="2"/>
</dbReference>
<organism evidence="6 7">
    <name type="scientific">Niastella yeongjuensis</name>
    <dbReference type="NCBI Taxonomy" id="354355"/>
    <lineage>
        <taxon>Bacteria</taxon>
        <taxon>Pseudomonadati</taxon>
        <taxon>Bacteroidota</taxon>
        <taxon>Chitinophagia</taxon>
        <taxon>Chitinophagales</taxon>
        <taxon>Chitinophagaceae</taxon>
        <taxon>Niastella</taxon>
    </lineage>
</organism>
<dbReference type="InterPro" id="IPR055372">
    <property type="entry name" value="CBM96"/>
</dbReference>
<dbReference type="GO" id="GO:0031410">
    <property type="term" value="C:cytoplasmic vesicle"/>
    <property type="evidence" value="ECO:0007669"/>
    <property type="project" value="TreeGrafter"/>
</dbReference>
<dbReference type="PANTHER" id="PTHR46182:SF2">
    <property type="entry name" value="FI19480P1"/>
    <property type="match status" value="1"/>
</dbReference>
<keyword evidence="7" id="KW-1185">Reference proteome</keyword>
<dbReference type="EMBL" id="LVXG01000008">
    <property type="protein sequence ID" value="OQP52601.1"/>
    <property type="molecule type" value="Genomic_DNA"/>
</dbReference>